<protein>
    <recommendedName>
        <fullName evidence="3">DUF4124 domain-containing protein</fullName>
    </recommendedName>
</protein>
<reference evidence="4 7" key="1">
    <citation type="submission" date="2016-06" db="EMBL/GenBank/DDBJ databases">
        <title>Draft genome of Moraxella atlantae CCUG 66109.</title>
        <authorList>
            <person name="Salva-Serra F."/>
            <person name="Engstrom-Jakobsson H."/>
            <person name="Thorell K."/>
            <person name="Gonzales-Siles L."/>
            <person name="Karlsson R."/>
            <person name="Boulund F."/>
            <person name="Engstrand L."/>
            <person name="Kristiansson E."/>
            <person name="Moore E."/>
        </authorList>
    </citation>
    <scope>NUCLEOTIDE SEQUENCE [LARGE SCALE GENOMIC DNA]</scope>
    <source>
        <strain evidence="4 7">CCUG 66109</strain>
    </source>
</reference>
<dbReference type="Proteomes" id="UP000255193">
    <property type="component" value="Unassembled WGS sequence"/>
</dbReference>
<feature type="chain" id="PRO_5033267028" description="DUF4124 domain-containing protein" evidence="2">
    <location>
        <begin position="23"/>
        <end position="159"/>
    </location>
</feature>
<feature type="signal peptide" evidence="2">
    <location>
        <begin position="1"/>
        <end position="22"/>
    </location>
</feature>
<dbReference type="AlphaFoldDB" id="A0A1B8Q8G0"/>
<evidence type="ECO:0000256" key="2">
    <source>
        <dbReference type="SAM" id="SignalP"/>
    </source>
</evidence>
<evidence type="ECO:0000313" key="8">
    <source>
        <dbReference type="Proteomes" id="UP000255193"/>
    </source>
</evidence>
<proteinExistence type="predicted"/>
<reference evidence="5 8" key="2">
    <citation type="submission" date="2018-06" db="EMBL/GenBank/DDBJ databases">
        <authorList>
            <consortium name="Pathogen Informatics"/>
            <person name="Doyle S."/>
        </authorList>
    </citation>
    <scope>NUCLEOTIDE SEQUENCE [LARGE SCALE GENOMIC DNA]</scope>
    <source>
        <strain evidence="5 8">NCTC11091</strain>
    </source>
</reference>
<dbReference type="EMBL" id="UGQA01000007">
    <property type="protein sequence ID" value="STZ01765.1"/>
    <property type="molecule type" value="Genomic_DNA"/>
</dbReference>
<organism evidence="4 7">
    <name type="scientific">Faucicola atlantae</name>
    <dbReference type="NCBI Taxonomy" id="34059"/>
    <lineage>
        <taxon>Bacteria</taxon>
        <taxon>Pseudomonadati</taxon>
        <taxon>Pseudomonadota</taxon>
        <taxon>Gammaproteobacteria</taxon>
        <taxon>Moraxellales</taxon>
        <taxon>Moraxellaceae</taxon>
        <taxon>Faucicola</taxon>
    </lineage>
</organism>
<feature type="domain" description="DUF4124" evidence="3">
    <location>
        <begin position="13"/>
        <end position="53"/>
    </location>
</feature>
<evidence type="ECO:0000256" key="1">
    <source>
        <dbReference type="SAM" id="Coils"/>
    </source>
</evidence>
<name>A0A1B8Q8G0_9GAMM</name>
<dbReference type="PROSITE" id="PS51257">
    <property type="entry name" value="PROKAR_LIPOPROTEIN"/>
    <property type="match status" value="1"/>
</dbReference>
<evidence type="ECO:0000313" key="5">
    <source>
        <dbReference type="EMBL" id="STY95179.1"/>
    </source>
</evidence>
<feature type="coiled-coil region" evidence="1">
    <location>
        <begin position="83"/>
        <end position="122"/>
    </location>
</feature>
<gene>
    <name evidence="4" type="ORF">A9308_01775</name>
    <name evidence="5" type="ORF">NCTC11091_00970</name>
    <name evidence="6" type="ORF">NCTC11091_02238</name>
</gene>
<dbReference type="RefSeq" id="WP_067058688.1">
    <property type="nucleotide sequence ID" value="NZ_LZMZ01000054.1"/>
</dbReference>
<evidence type="ECO:0000313" key="6">
    <source>
        <dbReference type="EMBL" id="STZ01765.1"/>
    </source>
</evidence>
<keyword evidence="1" id="KW-0175">Coiled coil</keyword>
<dbReference type="InterPro" id="IPR025392">
    <property type="entry name" value="DUF4124"/>
</dbReference>
<dbReference type="Proteomes" id="UP000092508">
    <property type="component" value="Unassembled WGS sequence"/>
</dbReference>
<keyword evidence="2" id="KW-0732">Signal</keyword>
<dbReference type="EMBL" id="LZMZ01000054">
    <property type="protein sequence ID" value="OBX72974.1"/>
    <property type="molecule type" value="Genomic_DNA"/>
</dbReference>
<dbReference type="Pfam" id="PF13511">
    <property type="entry name" value="DUF4124"/>
    <property type="match status" value="1"/>
</dbReference>
<evidence type="ECO:0000313" key="7">
    <source>
        <dbReference type="Proteomes" id="UP000092508"/>
    </source>
</evidence>
<dbReference type="STRING" id="34059.A9308_01775"/>
<accession>A0A1B8Q8G0</accession>
<evidence type="ECO:0000259" key="3">
    <source>
        <dbReference type="Pfam" id="PF13511"/>
    </source>
</evidence>
<dbReference type="EMBL" id="UGQA01000001">
    <property type="protein sequence ID" value="STY95179.1"/>
    <property type="molecule type" value="Genomic_DNA"/>
</dbReference>
<sequence length="159" mass="17657">MRNAITYTLLIAASCIGAMSHAATYYKWIDPNGVPHYSQYAPTQGVDLKKVQVINTREMAMASAGGNSNANNGMPASTVGATQTAEQRRIAELEAQNKAQQKEQDKERCKTLQANLQNMNAGGRVYEMAQNGERKYLDGREIELRRQQIQQAINQYCKG</sequence>
<evidence type="ECO:0000313" key="4">
    <source>
        <dbReference type="EMBL" id="OBX72974.1"/>
    </source>
</evidence>